<dbReference type="GeneID" id="41957908"/>
<name>A0A6P8B9Z1_PYRGI</name>
<accession>A0A6P8B9Z1</accession>
<dbReference type="KEGG" id="pgri:PgNI_02940"/>
<keyword evidence="1" id="KW-1185">Reference proteome</keyword>
<dbReference type="AlphaFoldDB" id="A0A6P8B9Z1"/>
<reference evidence="2" key="1">
    <citation type="journal article" date="2019" name="Mol. Biol. Evol.">
        <title>Blast fungal genomes show frequent chromosomal changes, gene gains and losses, and effector gene turnover.</title>
        <authorList>
            <person name="Gomez Luciano L.B."/>
            <person name="Jason Tsai I."/>
            <person name="Chuma I."/>
            <person name="Tosa Y."/>
            <person name="Chen Y.H."/>
            <person name="Li J.Y."/>
            <person name="Li M.Y."/>
            <person name="Jade Lu M.Y."/>
            <person name="Nakayashiki H."/>
            <person name="Li W.H."/>
        </authorList>
    </citation>
    <scope>NUCLEOTIDE SEQUENCE</scope>
    <source>
        <strain evidence="2">NI907</strain>
    </source>
</reference>
<evidence type="ECO:0000313" key="1">
    <source>
        <dbReference type="Proteomes" id="UP000515153"/>
    </source>
</evidence>
<gene>
    <name evidence="2" type="ORF">PgNI_02940</name>
</gene>
<protein>
    <submittedName>
        <fullName evidence="2">Uncharacterized protein</fullName>
    </submittedName>
</protein>
<proteinExistence type="predicted"/>
<sequence length="104" mass="11089">MSIQQRLSGEKGFVACKKRPRRAPDVIALTQSPSRTSLSKSPVEEIGSGSDGGLALEAAGPYGINHTVGAVRCCPLSTACYHCAACIGWGRYQYCSRECVPECH</sequence>
<dbReference type="RefSeq" id="XP_030983991.1">
    <property type="nucleotide sequence ID" value="XM_031122997.1"/>
</dbReference>
<dbReference type="Proteomes" id="UP000515153">
    <property type="component" value="Unplaced"/>
</dbReference>
<reference evidence="2" key="2">
    <citation type="submission" date="2019-10" db="EMBL/GenBank/DDBJ databases">
        <authorList>
            <consortium name="NCBI Genome Project"/>
        </authorList>
    </citation>
    <scope>NUCLEOTIDE SEQUENCE</scope>
    <source>
        <strain evidence="2">NI907</strain>
    </source>
</reference>
<evidence type="ECO:0000313" key="2">
    <source>
        <dbReference type="RefSeq" id="XP_030983991.1"/>
    </source>
</evidence>
<reference evidence="2" key="3">
    <citation type="submission" date="2025-08" db="UniProtKB">
        <authorList>
            <consortium name="RefSeq"/>
        </authorList>
    </citation>
    <scope>IDENTIFICATION</scope>
    <source>
        <strain evidence="2">NI907</strain>
    </source>
</reference>
<organism evidence="1 2">
    <name type="scientific">Pyricularia grisea</name>
    <name type="common">Crabgrass-specific blast fungus</name>
    <name type="synonym">Magnaporthe grisea</name>
    <dbReference type="NCBI Taxonomy" id="148305"/>
    <lineage>
        <taxon>Eukaryota</taxon>
        <taxon>Fungi</taxon>
        <taxon>Dikarya</taxon>
        <taxon>Ascomycota</taxon>
        <taxon>Pezizomycotina</taxon>
        <taxon>Sordariomycetes</taxon>
        <taxon>Sordariomycetidae</taxon>
        <taxon>Magnaporthales</taxon>
        <taxon>Pyriculariaceae</taxon>
        <taxon>Pyricularia</taxon>
    </lineage>
</organism>